<name>A0ABQ3K5C5_9DEIO</name>
<protein>
    <submittedName>
        <fullName evidence="1">Uncharacterized protein</fullName>
    </submittedName>
</protein>
<evidence type="ECO:0000313" key="2">
    <source>
        <dbReference type="Proteomes" id="UP000632154"/>
    </source>
</evidence>
<comment type="caution">
    <text evidence="1">The sequence shown here is derived from an EMBL/GenBank/DDBJ whole genome shotgun (WGS) entry which is preliminary data.</text>
</comment>
<sequence length="118" mass="13198">MDLLAPRLSAFWLGVTCQAEGGILYVYAEGQLVSGLMVAELLGSRPDTADIENVLYQVLSTVQDDLLRDWGHWQRLELAARVDALKLAVGEAWQDGESWRWGYRLPSGAVWALEPLRL</sequence>
<keyword evidence="2" id="KW-1185">Reference proteome</keyword>
<gene>
    <name evidence="1" type="ORF">GCM10017783_15220</name>
</gene>
<accession>A0ABQ3K5C5</accession>
<organism evidence="1 2">
    <name type="scientific">Deinococcus piscis</name>
    <dbReference type="NCBI Taxonomy" id="394230"/>
    <lineage>
        <taxon>Bacteria</taxon>
        <taxon>Thermotogati</taxon>
        <taxon>Deinococcota</taxon>
        <taxon>Deinococci</taxon>
        <taxon>Deinococcales</taxon>
        <taxon>Deinococcaceae</taxon>
        <taxon>Deinococcus</taxon>
    </lineage>
</organism>
<dbReference type="Proteomes" id="UP000632154">
    <property type="component" value="Unassembled WGS sequence"/>
</dbReference>
<evidence type="ECO:0000313" key="1">
    <source>
        <dbReference type="EMBL" id="GHG03637.1"/>
    </source>
</evidence>
<reference evidence="2" key="1">
    <citation type="journal article" date="2019" name="Int. J. Syst. Evol. Microbiol.">
        <title>The Global Catalogue of Microorganisms (GCM) 10K type strain sequencing project: providing services to taxonomists for standard genome sequencing and annotation.</title>
        <authorList>
            <consortium name="The Broad Institute Genomics Platform"/>
            <consortium name="The Broad Institute Genome Sequencing Center for Infectious Disease"/>
            <person name="Wu L."/>
            <person name="Ma J."/>
        </authorList>
    </citation>
    <scope>NUCLEOTIDE SEQUENCE [LARGE SCALE GENOMIC DNA]</scope>
    <source>
        <strain evidence="2">CGMCC 1.18439</strain>
    </source>
</reference>
<dbReference type="EMBL" id="BNAL01000017">
    <property type="protein sequence ID" value="GHG03637.1"/>
    <property type="molecule type" value="Genomic_DNA"/>
</dbReference>
<proteinExistence type="predicted"/>